<reference evidence="1 2" key="1">
    <citation type="submission" date="2019-08" db="EMBL/GenBank/DDBJ databases">
        <title>Whole genome of Aphis craccivora.</title>
        <authorList>
            <person name="Voronova N.V."/>
            <person name="Shulinski R.S."/>
            <person name="Bandarenka Y.V."/>
            <person name="Zhorov D.G."/>
            <person name="Warner D."/>
        </authorList>
    </citation>
    <scope>NUCLEOTIDE SEQUENCE [LARGE SCALE GENOMIC DNA]</scope>
    <source>
        <strain evidence="1">180601</strain>
        <tissue evidence="1">Whole Body</tissue>
    </source>
</reference>
<keyword evidence="2" id="KW-1185">Reference proteome</keyword>
<dbReference type="AlphaFoldDB" id="A0A6G0YU57"/>
<accession>A0A6G0YU57</accession>
<protein>
    <submittedName>
        <fullName evidence="1">Uncharacterized protein</fullName>
    </submittedName>
</protein>
<dbReference type="OrthoDB" id="6774481at2759"/>
<gene>
    <name evidence="1" type="ORF">FWK35_00007735</name>
</gene>
<organism evidence="1 2">
    <name type="scientific">Aphis craccivora</name>
    <name type="common">Cowpea aphid</name>
    <dbReference type="NCBI Taxonomy" id="307492"/>
    <lineage>
        <taxon>Eukaryota</taxon>
        <taxon>Metazoa</taxon>
        <taxon>Ecdysozoa</taxon>
        <taxon>Arthropoda</taxon>
        <taxon>Hexapoda</taxon>
        <taxon>Insecta</taxon>
        <taxon>Pterygota</taxon>
        <taxon>Neoptera</taxon>
        <taxon>Paraneoptera</taxon>
        <taxon>Hemiptera</taxon>
        <taxon>Sternorrhyncha</taxon>
        <taxon>Aphidomorpha</taxon>
        <taxon>Aphidoidea</taxon>
        <taxon>Aphididae</taxon>
        <taxon>Aphidini</taxon>
        <taxon>Aphis</taxon>
        <taxon>Aphis</taxon>
    </lineage>
</organism>
<comment type="caution">
    <text evidence="1">The sequence shown here is derived from an EMBL/GenBank/DDBJ whole genome shotgun (WGS) entry which is preliminary data.</text>
</comment>
<evidence type="ECO:0000313" key="2">
    <source>
        <dbReference type="Proteomes" id="UP000478052"/>
    </source>
</evidence>
<dbReference type="EMBL" id="VUJU01002474">
    <property type="protein sequence ID" value="KAF0761173.1"/>
    <property type="molecule type" value="Genomic_DNA"/>
</dbReference>
<proteinExistence type="predicted"/>
<name>A0A6G0YU57_APHCR</name>
<evidence type="ECO:0000313" key="1">
    <source>
        <dbReference type="EMBL" id="KAF0761173.1"/>
    </source>
</evidence>
<sequence>MDLLSVRDHINSIPRIESHYLRAQTTRDDFSSFMIEKQYPQMANSVPKIVCSTKSGLHIFLII</sequence>
<dbReference type="Proteomes" id="UP000478052">
    <property type="component" value="Unassembled WGS sequence"/>
</dbReference>